<evidence type="ECO:0000313" key="4">
    <source>
        <dbReference type="WormBase" id="SRAE_1000348800"/>
    </source>
</evidence>
<keyword evidence="2" id="KW-1185">Reference proteome</keyword>
<gene>
    <name evidence="1 3 4" type="ORF">SRAE_1000348800</name>
</gene>
<organism evidence="1">
    <name type="scientific">Strongyloides ratti</name>
    <name type="common">Parasitic roundworm</name>
    <dbReference type="NCBI Taxonomy" id="34506"/>
    <lineage>
        <taxon>Eukaryota</taxon>
        <taxon>Metazoa</taxon>
        <taxon>Ecdysozoa</taxon>
        <taxon>Nematoda</taxon>
        <taxon>Chromadorea</taxon>
        <taxon>Rhabditida</taxon>
        <taxon>Tylenchina</taxon>
        <taxon>Panagrolaimomorpha</taxon>
        <taxon>Strongyloidoidea</taxon>
        <taxon>Strongyloididae</taxon>
        <taxon>Strongyloides</taxon>
    </lineage>
</organism>
<dbReference type="WormBase" id="SRAE_1000348800">
    <property type="protein sequence ID" value="SRP08776"/>
    <property type="gene ID" value="WBGene00260105"/>
</dbReference>
<protein>
    <submittedName>
        <fullName evidence="1 3">Uncharacterized protein</fullName>
    </submittedName>
</protein>
<evidence type="ECO:0000313" key="1">
    <source>
        <dbReference type="EMBL" id="CEF65235.1"/>
    </source>
</evidence>
<evidence type="ECO:0000313" key="2">
    <source>
        <dbReference type="Proteomes" id="UP000035682"/>
    </source>
</evidence>
<dbReference type="RefSeq" id="XP_024504436.1">
    <property type="nucleotide sequence ID" value="XM_024650682.1"/>
</dbReference>
<accession>A0A090LCM6</accession>
<evidence type="ECO:0000313" key="3">
    <source>
        <dbReference type="WBParaSite" id="SRAE_1000348800.1"/>
    </source>
</evidence>
<reference evidence="3" key="2">
    <citation type="submission" date="2020-12" db="UniProtKB">
        <authorList>
            <consortium name="WormBaseParasite"/>
        </authorList>
    </citation>
    <scope>IDENTIFICATION</scope>
</reference>
<dbReference type="WBParaSite" id="SRAE_1000348800.1">
    <property type="protein sequence ID" value="SRAE_1000348800.1"/>
    <property type="gene ID" value="WBGene00260105"/>
</dbReference>
<reference evidence="1 2" key="1">
    <citation type="submission" date="2014-09" db="EMBL/GenBank/DDBJ databases">
        <authorList>
            <person name="Martin A.A."/>
        </authorList>
    </citation>
    <scope>NUCLEOTIDE SEQUENCE</scope>
    <source>
        <strain evidence="2">ED321</strain>
        <strain evidence="1">ED321 Heterogonic</strain>
    </source>
</reference>
<dbReference type="CTD" id="36377600"/>
<dbReference type="Proteomes" id="UP000035682">
    <property type="component" value="Unplaced"/>
</dbReference>
<proteinExistence type="predicted"/>
<dbReference type="EMBL" id="LN609528">
    <property type="protein sequence ID" value="CEF65235.1"/>
    <property type="molecule type" value="Genomic_DNA"/>
</dbReference>
<name>A0A090LCM6_STRRB</name>
<dbReference type="AlphaFoldDB" id="A0A090LCM6"/>
<dbReference type="GeneID" id="36377600"/>
<sequence length="606" mass="70149">MISKSRSRSNSRKVSNAPNRITAQISEEFSVISNGKRDTFQTTINKTGYLGDISSAAIIEKSKMLTNGKLETFENKIEPKSITEKTENSETVTDWTSNILIKRPLNVYNKEYQSFCIDDTTNGTLLFNNTELINLPNTNKKIETFKINNSTKSFQTIDSSSDGENFITNQSKRFSFRKRSKSFKRENSKDRNCIKLNNETTKVLHGTKNNRTTVNVSSCEDLTDKTYTTTSQQTTLGFYSEFKNEYEHLLDENKILGEVSSSYNSKIDTQILHEPKFRKFKKAEDLQPSPILKEKGIKMTEIDCKNLKKLYSIEKKNTSIKYNRLTFAEQLEMTFKNTDIQPNINDPNALNFLDKLNHTYRNSLEETIPNFNIQCLANSTRNDELLENLIYDDIKLQELQSIHLSKSFDKDVDLNLIQLEVEKNEMLFAKQQFSHVNDCATEMVRQCSNTKIATIINTPTTISDIEVKKSEITSDNNVATTTRITQDIYSIKRKDKNKTETENLKYEKTIKKQKEQVDKDMEMTKKTYKVPPLVLKESQQGEKNSFVDSSIINDFRDEMIQSVYDVCDFLSQKVKNDTAVNLVEERFMENAKFLYKFFFHSCRESD</sequence>